<protein>
    <submittedName>
        <fullName evidence="4">Response regulator</fullName>
    </submittedName>
</protein>
<dbReference type="SUPFAM" id="SSF52172">
    <property type="entry name" value="CheY-like"/>
    <property type="match status" value="1"/>
</dbReference>
<dbReference type="EMBL" id="JALJRB010000009">
    <property type="protein sequence ID" value="MCJ8500924.1"/>
    <property type="molecule type" value="Genomic_DNA"/>
</dbReference>
<dbReference type="Pfam" id="PF00072">
    <property type="entry name" value="Response_reg"/>
    <property type="match status" value="1"/>
</dbReference>
<dbReference type="InterPro" id="IPR050595">
    <property type="entry name" value="Bact_response_regulator"/>
</dbReference>
<feature type="modified residue" description="4-aspartylphosphate" evidence="2">
    <location>
        <position position="53"/>
    </location>
</feature>
<evidence type="ECO:0000313" key="5">
    <source>
        <dbReference type="Proteomes" id="UP001165427"/>
    </source>
</evidence>
<comment type="caution">
    <text evidence="4">The sequence shown here is derived from an EMBL/GenBank/DDBJ whole genome shotgun (WGS) entry which is preliminary data.</text>
</comment>
<accession>A0AA41UJ98</accession>
<dbReference type="PROSITE" id="PS50110">
    <property type="entry name" value="RESPONSE_REGULATORY"/>
    <property type="match status" value="1"/>
</dbReference>
<name>A0AA41UJ98_9BACT</name>
<evidence type="ECO:0000256" key="1">
    <source>
        <dbReference type="ARBA" id="ARBA00022553"/>
    </source>
</evidence>
<dbReference type="AlphaFoldDB" id="A0AA41UJ98"/>
<gene>
    <name evidence="4" type="ORF">MRX98_10105</name>
</gene>
<reference evidence="4" key="1">
    <citation type="submission" date="2022-04" db="EMBL/GenBank/DDBJ databases">
        <title>Desulfatitalea alkaliphila sp. nov., a novel anaerobic sulfate-reducing bacterium isolated from terrestrial mud volcano, Taman Peninsula, Russia.</title>
        <authorList>
            <person name="Khomyakova M.A."/>
            <person name="Merkel A.Y."/>
            <person name="Slobodkin A.I."/>
        </authorList>
    </citation>
    <scope>NUCLEOTIDE SEQUENCE</scope>
    <source>
        <strain evidence="4">M08but</strain>
    </source>
</reference>
<keyword evidence="1 2" id="KW-0597">Phosphoprotein</keyword>
<dbReference type="GO" id="GO:0000160">
    <property type="term" value="P:phosphorelay signal transduction system"/>
    <property type="evidence" value="ECO:0007669"/>
    <property type="project" value="InterPro"/>
</dbReference>
<evidence type="ECO:0000256" key="2">
    <source>
        <dbReference type="PROSITE-ProRule" id="PRU00169"/>
    </source>
</evidence>
<dbReference type="PANTHER" id="PTHR44591:SF3">
    <property type="entry name" value="RESPONSE REGULATORY DOMAIN-CONTAINING PROTEIN"/>
    <property type="match status" value="1"/>
</dbReference>
<dbReference type="Gene3D" id="3.40.50.2300">
    <property type="match status" value="1"/>
</dbReference>
<evidence type="ECO:0000313" key="4">
    <source>
        <dbReference type="EMBL" id="MCJ8500924.1"/>
    </source>
</evidence>
<dbReference type="RefSeq" id="WP_246906742.1">
    <property type="nucleotide sequence ID" value="NZ_JALJRB010000009.1"/>
</dbReference>
<dbReference type="Proteomes" id="UP001165427">
    <property type="component" value="Unassembled WGS sequence"/>
</dbReference>
<organism evidence="4 5">
    <name type="scientific">Desulfatitalea alkaliphila</name>
    <dbReference type="NCBI Taxonomy" id="2929485"/>
    <lineage>
        <taxon>Bacteria</taxon>
        <taxon>Pseudomonadati</taxon>
        <taxon>Thermodesulfobacteriota</taxon>
        <taxon>Desulfobacteria</taxon>
        <taxon>Desulfobacterales</taxon>
        <taxon>Desulfosarcinaceae</taxon>
        <taxon>Desulfatitalea</taxon>
    </lineage>
</organism>
<proteinExistence type="predicted"/>
<feature type="domain" description="Response regulatory" evidence="3">
    <location>
        <begin position="4"/>
        <end position="120"/>
    </location>
</feature>
<dbReference type="SMART" id="SM00448">
    <property type="entry name" value="REC"/>
    <property type="match status" value="1"/>
</dbReference>
<dbReference type="InterPro" id="IPR011006">
    <property type="entry name" value="CheY-like_superfamily"/>
</dbReference>
<dbReference type="InterPro" id="IPR001789">
    <property type="entry name" value="Sig_transdc_resp-reg_receiver"/>
</dbReference>
<sequence>MAYKILTVDDSKTIRMIVKKAFSPYNCELFEGENGVEGLAIANKEKPDLIILDITMPVMTGIEMLSKLKAEKDLKDIPVIMLTAESGKENVMKIVKMGVRDYVVKPFKGDQLLDRAKAILKLKPKD</sequence>
<dbReference type="PANTHER" id="PTHR44591">
    <property type="entry name" value="STRESS RESPONSE REGULATOR PROTEIN 1"/>
    <property type="match status" value="1"/>
</dbReference>
<keyword evidence="5" id="KW-1185">Reference proteome</keyword>
<evidence type="ECO:0000259" key="3">
    <source>
        <dbReference type="PROSITE" id="PS50110"/>
    </source>
</evidence>